<evidence type="ECO:0000313" key="3">
    <source>
        <dbReference type="EMBL" id="RWS21956.1"/>
    </source>
</evidence>
<protein>
    <submittedName>
        <fullName evidence="3">Activator of 90 kDa heat shock protein ATPase 1-like protein</fullName>
    </submittedName>
</protein>
<dbReference type="InterPro" id="IPR023393">
    <property type="entry name" value="START-like_dom_sf"/>
</dbReference>
<dbReference type="GO" id="GO:0005829">
    <property type="term" value="C:cytosol"/>
    <property type="evidence" value="ECO:0007669"/>
    <property type="project" value="TreeGrafter"/>
</dbReference>
<feature type="domain" description="Activator of Hsp90 ATPase AHSA1-like N-terminal" evidence="2">
    <location>
        <begin position="29"/>
        <end position="168"/>
    </location>
</feature>
<keyword evidence="4" id="KW-1185">Reference proteome</keyword>
<proteinExistence type="inferred from homology"/>
<dbReference type="PANTHER" id="PTHR13009">
    <property type="entry name" value="HEAT SHOCK PROTEIN 90 HSP90 CO-CHAPERONE AHA-1"/>
    <property type="match status" value="1"/>
</dbReference>
<dbReference type="GO" id="GO:0051087">
    <property type="term" value="F:protein-folding chaperone binding"/>
    <property type="evidence" value="ECO:0007669"/>
    <property type="project" value="InterPro"/>
</dbReference>
<dbReference type="Pfam" id="PF08327">
    <property type="entry name" value="AHSA1"/>
    <property type="match status" value="1"/>
</dbReference>
<evidence type="ECO:0000256" key="1">
    <source>
        <dbReference type="ARBA" id="ARBA00006817"/>
    </source>
</evidence>
<dbReference type="OrthoDB" id="567237at2759"/>
<gene>
    <name evidence="3" type="ORF">B4U80_05009</name>
</gene>
<dbReference type="GO" id="GO:0001671">
    <property type="term" value="F:ATPase activator activity"/>
    <property type="evidence" value="ECO:0007669"/>
    <property type="project" value="InterPro"/>
</dbReference>
<comment type="caution">
    <text evidence="3">The sequence shown here is derived from an EMBL/GenBank/DDBJ whole genome shotgun (WGS) entry which is preliminary data.</text>
</comment>
<dbReference type="PANTHER" id="PTHR13009:SF22">
    <property type="entry name" value="LD43819P"/>
    <property type="match status" value="1"/>
</dbReference>
<dbReference type="InterPro" id="IPR013538">
    <property type="entry name" value="ASHA1/2-like_C"/>
</dbReference>
<dbReference type="Gene3D" id="3.15.10.20">
    <property type="entry name" value="Activator of Hsp90 ATPase Aha1, N-terminal domain"/>
    <property type="match status" value="1"/>
</dbReference>
<keyword evidence="3" id="KW-0346">Stress response</keyword>
<evidence type="ECO:0000259" key="2">
    <source>
        <dbReference type="SMART" id="SM01000"/>
    </source>
</evidence>
<dbReference type="CDD" id="cd08892">
    <property type="entry name" value="SRPBCC_Aha1"/>
    <property type="match status" value="1"/>
</dbReference>
<dbReference type="STRING" id="299467.A0A443S345"/>
<dbReference type="AlphaFoldDB" id="A0A443S345"/>
<name>A0A443S345_9ACAR</name>
<organism evidence="3 4">
    <name type="scientific">Leptotrombidium deliense</name>
    <dbReference type="NCBI Taxonomy" id="299467"/>
    <lineage>
        <taxon>Eukaryota</taxon>
        <taxon>Metazoa</taxon>
        <taxon>Ecdysozoa</taxon>
        <taxon>Arthropoda</taxon>
        <taxon>Chelicerata</taxon>
        <taxon>Arachnida</taxon>
        <taxon>Acari</taxon>
        <taxon>Acariformes</taxon>
        <taxon>Trombidiformes</taxon>
        <taxon>Prostigmata</taxon>
        <taxon>Anystina</taxon>
        <taxon>Parasitengona</taxon>
        <taxon>Trombiculoidea</taxon>
        <taxon>Trombiculidae</taxon>
        <taxon>Leptotrombidium</taxon>
    </lineage>
</organism>
<dbReference type="Proteomes" id="UP000288716">
    <property type="component" value="Unassembled WGS sequence"/>
</dbReference>
<dbReference type="SMART" id="SM01000">
    <property type="entry name" value="Aha1_N"/>
    <property type="match status" value="1"/>
</dbReference>
<dbReference type="Gene3D" id="3.30.530.20">
    <property type="match status" value="1"/>
</dbReference>
<dbReference type="EMBL" id="NCKV01010241">
    <property type="protein sequence ID" value="RWS21956.1"/>
    <property type="molecule type" value="Genomic_DNA"/>
</dbReference>
<dbReference type="Pfam" id="PF09229">
    <property type="entry name" value="Aha1_N"/>
    <property type="match status" value="1"/>
</dbReference>
<evidence type="ECO:0000313" key="4">
    <source>
        <dbReference type="Proteomes" id="UP000288716"/>
    </source>
</evidence>
<dbReference type="InterPro" id="IPR015310">
    <property type="entry name" value="AHSA1-like_N"/>
</dbReference>
<reference evidence="3 4" key="1">
    <citation type="journal article" date="2018" name="Gigascience">
        <title>Genomes of trombidid mites reveal novel predicted allergens and laterally-transferred genes associated with secondary metabolism.</title>
        <authorList>
            <person name="Dong X."/>
            <person name="Chaisiri K."/>
            <person name="Xia D."/>
            <person name="Armstrong S.D."/>
            <person name="Fang Y."/>
            <person name="Donnelly M.J."/>
            <person name="Kadowaki T."/>
            <person name="McGarry J.W."/>
            <person name="Darby A.C."/>
            <person name="Makepeace B.L."/>
        </authorList>
    </citation>
    <scope>NUCLEOTIDE SEQUENCE [LARGE SCALE GENOMIC DNA]</scope>
    <source>
        <strain evidence="3">UoL-UT</strain>
    </source>
</reference>
<comment type="similarity">
    <text evidence="1">Belongs to the AHA1 family.</text>
</comment>
<dbReference type="SUPFAM" id="SSF103111">
    <property type="entry name" value="Activator of Hsp90 ATPase, Aha1"/>
    <property type="match status" value="1"/>
</dbReference>
<sequence>MAKWGEGDPRWIVEERPDAVNVNNWHWTEKNASQWSKDKLTELLKNLNIDEPGLGFVEITDITSIDGEAIANNRKAKLIFFYEWNIKAEWRGLLNGKSPDLEVKGSIEIPNLSEENDSSEIDVNVTLKTGAGSVDGDILKELMRNKGTAIIREKLDLYIKQLKEDFAKDLILPTKDKGNSSSNQKVENNKVTVNKNEFNGVIKRAEVDSMKMEKKVLELSEKMKCRADEIFRVLTVTELLTAFNQCPVDCDATEGGKFRLFNGSVEGYFVKIEQNKLIQQKWRFKTWPADYYSDVTISLEEKDDHTLMNIKQTGIPATDYDRTENGWKNFYIESIKRTFGFGAMLF</sequence>
<dbReference type="InterPro" id="IPR036338">
    <property type="entry name" value="Aha1"/>
</dbReference>
<accession>A0A443S345</accession>
<dbReference type="GO" id="GO:0006457">
    <property type="term" value="P:protein folding"/>
    <property type="evidence" value="ECO:0007669"/>
    <property type="project" value="TreeGrafter"/>
</dbReference>
<dbReference type="VEuPathDB" id="VectorBase:LDEU010084"/>
<dbReference type="SUPFAM" id="SSF55961">
    <property type="entry name" value="Bet v1-like"/>
    <property type="match status" value="1"/>
</dbReference>